<accession>A0AAJ6CI36</accession>
<feature type="compositionally biased region" description="Polar residues" evidence="7">
    <location>
        <begin position="313"/>
        <end position="336"/>
    </location>
</feature>
<evidence type="ECO:0000256" key="7">
    <source>
        <dbReference type="SAM" id="MobiDB-lite"/>
    </source>
</evidence>
<evidence type="ECO:0000256" key="6">
    <source>
        <dbReference type="SAM" id="Coils"/>
    </source>
</evidence>
<dbReference type="GO" id="GO:0007052">
    <property type="term" value="P:mitotic spindle organization"/>
    <property type="evidence" value="ECO:0007669"/>
    <property type="project" value="TreeGrafter"/>
</dbReference>
<feature type="compositionally biased region" description="Polar residues" evidence="7">
    <location>
        <begin position="645"/>
        <end position="659"/>
    </location>
</feature>
<name>A0AAJ6CI36_9BASI</name>
<dbReference type="AlphaFoldDB" id="A0AAJ6CI36"/>
<feature type="region of interest" description="Disordered" evidence="7">
    <location>
        <begin position="291"/>
        <end position="338"/>
    </location>
</feature>
<dbReference type="GO" id="GO:0005737">
    <property type="term" value="C:cytoplasm"/>
    <property type="evidence" value="ECO:0007669"/>
    <property type="project" value="UniProtKB-SubCell"/>
</dbReference>
<dbReference type="InterPro" id="IPR019821">
    <property type="entry name" value="Kinesin_motor_CS"/>
</dbReference>
<dbReference type="GO" id="GO:0005524">
    <property type="term" value="F:ATP binding"/>
    <property type="evidence" value="ECO:0007669"/>
    <property type="project" value="UniProtKB-KW"/>
</dbReference>
<feature type="domain" description="Kinesin motor" evidence="8">
    <location>
        <begin position="21"/>
        <end position="461"/>
    </location>
</feature>
<feature type="compositionally biased region" description="Polar residues" evidence="7">
    <location>
        <begin position="272"/>
        <end position="283"/>
    </location>
</feature>
<protein>
    <recommendedName>
        <fullName evidence="8">Kinesin motor domain-containing protein</fullName>
    </recommendedName>
</protein>
<dbReference type="InterPro" id="IPR027417">
    <property type="entry name" value="P-loop_NTPase"/>
</dbReference>
<dbReference type="PROSITE" id="PS00411">
    <property type="entry name" value="KINESIN_MOTOR_1"/>
    <property type="match status" value="1"/>
</dbReference>
<dbReference type="Pfam" id="PF00225">
    <property type="entry name" value="Kinesin"/>
    <property type="match status" value="2"/>
</dbReference>
<feature type="region of interest" description="Disordered" evidence="7">
    <location>
        <begin position="264"/>
        <end position="283"/>
    </location>
</feature>
<keyword evidence="5 6" id="KW-0175">Coiled coil</keyword>
<dbReference type="EMBL" id="CP119947">
    <property type="protein sequence ID" value="WFD00545.1"/>
    <property type="molecule type" value="Genomic_DNA"/>
</dbReference>
<feature type="region of interest" description="Disordered" evidence="7">
    <location>
        <begin position="631"/>
        <end position="746"/>
    </location>
</feature>
<dbReference type="InterPro" id="IPR036961">
    <property type="entry name" value="Kinesin_motor_dom_sf"/>
</dbReference>
<feature type="compositionally biased region" description="Polar residues" evidence="7">
    <location>
        <begin position="291"/>
        <end position="300"/>
    </location>
</feature>
<keyword evidence="10" id="KW-1185">Reference proteome</keyword>
<comment type="subcellular location">
    <subcellularLocation>
        <location evidence="1">Cytoplasm</location>
    </subcellularLocation>
</comment>
<dbReference type="GO" id="GO:0003777">
    <property type="term" value="F:microtubule motor activity"/>
    <property type="evidence" value="ECO:0007669"/>
    <property type="project" value="InterPro"/>
</dbReference>
<evidence type="ECO:0000256" key="5">
    <source>
        <dbReference type="ARBA" id="ARBA00023054"/>
    </source>
</evidence>
<dbReference type="GO" id="GO:0007018">
    <property type="term" value="P:microtubule-based movement"/>
    <property type="evidence" value="ECO:0007669"/>
    <property type="project" value="InterPro"/>
</dbReference>
<feature type="compositionally biased region" description="Polar residues" evidence="7">
    <location>
        <begin position="703"/>
        <end position="717"/>
    </location>
</feature>
<keyword evidence="4" id="KW-0067">ATP-binding</keyword>
<sequence>MATPGRGKGSGGSDTAGAAATAAVQVAVRIRPDAVLDSDRQVPRLLRNVVSTTSPTTVVIEPNGIPTASAPRETRHAFTFDRVYAPDTAQQSVYETSVEPLLQRFMDGFNTTIFAYGQTSSGKSYSMGTSEDSETITEIDAFEDHLEEQIGMIPRAAIQLFHHLQNEPDYTLTVSFLELYNEDLIDLLADPNVDAPNQVQIRETRAGEIVWMGLRHRRAQSASDIVQLLQEGMAIRQTHETEMNTQSSRSHAIFSLTLTRRRARNADRPMSVTRSSSPEKFSAIPTTPIASKIQRSTGLPSLSRGPFGDRAGTPTQISTPSRGSQTPRNAALQSRRGSVEDEAVITTSKLHFVDLAGSERLKRTAASGDRVKEGISINSGLHALGNVISTLSDPLKARRAMHIPYRDSKLTRLLQDSLGGNAHTLMLACISSLEANVNETLNTLHYAQRARHIRNTVQRNQTEPGWNNVDYLQSQVLRLRKELDLVRTSNELILASPEQKAPSQFASNSEQELLAWQEKYSALSRKNVQLTAELIHMDRQLAQKGAEAPSGDFLASAEPVIVEYEKTVDSLEGQLNVLKASVASSEELLREKDQELARANDRIFHSEEQLDALRSTVRDLQDRLGEQELSKGLGIGWPSPKQRRNSSASVQSANPTTHARSLSSPRSESNSTERSYGGVLNYARDRDPTRQTSRRYRVPIQPTDANSETSLSQSNLDANLGRNEPQTDAASDRSGLLRTGSPSFRDDSVSYDLMRSGDESMLVAPQESQDGLDIITATENELRKLNKVLESSARDSPRLRHLAHSPQIHP</sequence>
<evidence type="ECO:0000313" key="10">
    <source>
        <dbReference type="Proteomes" id="UP001219567"/>
    </source>
</evidence>
<dbReference type="PANTHER" id="PTHR47969">
    <property type="entry name" value="CHROMOSOME-ASSOCIATED KINESIN KIF4A-RELATED"/>
    <property type="match status" value="1"/>
</dbReference>
<reference evidence="9 10" key="1">
    <citation type="submission" date="2023-03" db="EMBL/GenBank/DDBJ databases">
        <title>Mating type loci evolution in Malassezia.</title>
        <authorList>
            <person name="Coelho M.A."/>
        </authorList>
    </citation>
    <scope>NUCLEOTIDE SEQUENCE [LARGE SCALE GENOMIC DNA]</scope>
    <source>
        <strain evidence="9 10">CBS 9725</strain>
    </source>
</reference>
<keyword evidence="3" id="KW-0547">Nucleotide-binding</keyword>
<evidence type="ECO:0000256" key="4">
    <source>
        <dbReference type="ARBA" id="ARBA00022840"/>
    </source>
</evidence>
<dbReference type="GO" id="GO:0005875">
    <property type="term" value="C:microtubule associated complex"/>
    <property type="evidence" value="ECO:0007669"/>
    <property type="project" value="TreeGrafter"/>
</dbReference>
<evidence type="ECO:0000313" key="9">
    <source>
        <dbReference type="EMBL" id="WFD00545.1"/>
    </source>
</evidence>
<dbReference type="InterPro" id="IPR027640">
    <property type="entry name" value="Kinesin-like_fam"/>
</dbReference>
<feature type="compositionally biased region" description="Low complexity" evidence="7">
    <location>
        <begin position="660"/>
        <end position="675"/>
    </location>
</feature>
<evidence type="ECO:0000259" key="8">
    <source>
        <dbReference type="SMART" id="SM00129"/>
    </source>
</evidence>
<proteinExistence type="predicted"/>
<dbReference type="Proteomes" id="UP001219567">
    <property type="component" value="Chromosome 5"/>
</dbReference>
<evidence type="ECO:0000256" key="1">
    <source>
        <dbReference type="ARBA" id="ARBA00004496"/>
    </source>
</evidence>
<dbReference type="PANTHER" id="PTHR47969:SF15">
    <property type="entry name" value="CHROMOSOME-ASSOCIATED KINESIN KIF4A-RELATED"/>
    <property type="match status" value="1"/>
</dbReference>
<organism evidence="9 10">
    <name type="scientific">Malassezia yamatoensis</name>
    <dbReference type="NCBI Taxonomy" id="253288"/>
    <lineage>
        <taxon>Eukaryota</taxon>
        <taxon>Fungi</taxon>
        <taxon>Dikarya</taxon>
        <taxon>Basidiomycota</taxon>
        <taxon>Ustilaginomycotina</taxon>
        <taxon>Malasseziomycetes</taxon>
        <taxon>Malasseziales</taxon>
        <taxon>Malasseziaceae</taxon>
        <taxon>Malassezia</taxon>
    </lineage>
</organism>
<feature type="coiled-coil region" evidence="6">
    <location>
        <begin position="561"/>
        <end position="630"/>
    </location>
</feature>
<dbReference type="InterPro" id="IPR001752">
    <property type="entry name" value="Kinesin_motor_dom"/>
</dbReference>
<evidence type="ECO:0000256" key="2">
    <source>
        <dbReference type="ARBA" id="ARBA00022490"/>
    </source>
</evidence>
<dbReference type="GO" id="GO:0008017">
    <property type="term" value="F:microtubule binding"/>
    <property type="evidence" value="ECO:0007669"/>
    <property type="project" value="InterPro"/>
</dbReference>
<gene>
    <name evidence="9" type="ORF">MYAM1_003294</name>
</gene>
<dbReference type="SMART" id="SM00129">
    <property type="entry name" value="KISc"/>
    <property type="match status" value="1"/>
</dbReference>
<keyword evidence="2" id="KW-0963">Cytoplasm</keyword>
<dbReference type="SUPFAM" id="SSF52540">
    <property type="entry name" value="P-loop containing nucleoside triphosphate hydrolases"/>
    <property type="match status" value="1"/>
</dbReference>
<dbReference type="Gene3D" id="3.40.850.10">
    <property type="entry name" value="Kinesin motor domain"/>
    <property type="match status" value="1"/>
</dbReference>
<evidence type="ECO:0000256" key="3">
    <source>
        <dbReference type="ARBA" id="ARBA00022741"/>
    </source>
</evidence>
<dbReference type="PRINTS" id="PR00380">
    <property type="entry name" value="KINESINHEAVY"/>
</dbReference>
<dbReference type="GO" id="GO:0051231">
    <property type="term" value="P:spindle elongation"/>
    <property type="evidence" value="ECO:0007669"/>
    <property type="project" value="TreeGrafter"/>
</dbReference>